<gene>
    <name evidence="2" type="ORF">OJF2_77110</name>
</gene>
<feature type="chain" id="PRO_5022808495" description="PEP-CTERM protein-sorting domain-containing protein" evidence="1">
    <location>
        <begin position="29"/>
        <end position="287"/>
    </location>
</feature>
<dbReference type="RefSeq" id="WP_148598456.1">
    <property type="nucleotide sequence ID" value="NZ_CP042997.1"/>
</dbReference>
<protein>
    <recommendedName>
        <fullName evidence="4">PEP-CTERM protein-sorting domain-containing protein</fullName>
    </recommendedName>
</protein>
<organism evidence="2 3">
    <name type="scientific">Aquisphaera giovannonii</name>
    <dbReference type="NCBI Taxonomy" id="406548"/>
    <lineage>
        <taxon>Bacteria</taxon>
        <taxon>Pseudomonadati</taxon>
        <taxon>Planctomycetota</taxon>
        <taxon>Planctomycetia</taxon>
        <taxon>Isosphaerales</taxon>
        <taxon>Isosphaeraceae</taxon>
        <taxon>Aquisphaera</taxon>
    </lineage>
</organism>
<reference evidence="2 3" key="1">
    <citation type="submission" date="2019-08" db="EMBL/GenBank/DDBJ databases">
        <title>Deep-cultivation of Planctomycetes and their phenomic and genomic characterization uncovers novel biology.</title>
        <authorList>
            <person name="Wiegand S."/>
            <person name="Jogler M."/>
            <person name="Boedeker C."/>
            <person name="Pinto D."/>
            <person name="Vollmers J."/>
            <person name="Rivas-Marin E."/>
            <person name="Kohn T."/>
            <person name="Peeters S.H."/>
            <person name="Heuer A."/>
            <person name="Rast P."/>
            <person name="Oberbeckmann S."/>
            <person name="Bunk B."/>
            <person name="Jeske O."/>
            <person name="Meyerdierks A."/>
            <person name="Storesund J.E."/>
            <person name="Kallscheuer N."/>
            <person name="Luecker S."/>
            <person name="Lage O.M."/>
            <person name="Pohl T."/>
            <person name="Merkel B.J."/>
            <person name="Hornburger P."/>
            <person name="Mueller R.-W."/>
            <person name="Bruemmer F."/>
            <person name="Labrenz M."/>
            <person name="Spormann A.M."/>
            <person name="Op den Camp H."/>
            <person name="Overmann J."/>
            <person name="Amann R."/>
            <person name="Jetten M.S.M."/>
            <person name="Mascher T."/>
            <person name="Medema M.H."/>
            <person name="Devos D.P."/>
            <person name="Kaster A.-K."/>
            <person name="Ovreas L."/>
            <person name="Rohde M."/>
            <person name="Galperin M.Y."/>
            <person name="Jogler C."/>
        </authorList>
    </citation>
    <scope>NUCLEOTIDE SEQUENCE [LARGE SCALE GENOMIC DNA]</scope>
    <source>
        <strain evidence="2 3">OJF2</strain>
    </source>
</reference>
<dbReference type="Proteomes" id="UP000324233">
    <property type="component" value="Chromosome"/>
</dbReference>
<evidence type="ECO:0000256" key="1">
    <source>
        <dbReference type="SAM" id="SignalP"/>
    </source>
</evidence>
<proteinExistence type="predicted"/>
<keyword evidence="3" id="KW-1185">Reference proteome</keyword>
<evidence type="ECO:0008006" key="4">
    <source>
        <dbReference type="Google" id="ProtNLM"/>
    </source>
</evidence>
<dbReference type="AlphaFoldDB" id="A0A5B9WFP8"/>
<dbReference type="KEGG" id="agv:OJF2_77110"/>
<accession>A0A5B9WFP8</accession>
<sequence precursor="true">MSRRLRRLVTTLALPCAVFLVGTGPARGDILFFDDFNGPPLGSAYRADLPIAPDRYQAHLGPGISYVGAPTYHFEAVDGATTLHLQSVLGDVQRAGWSSAAAFSTGAPIVFEARFNTMTQSPTTGIDELLEIWLLDANNLNHYDVVALSAPDYGSARIFSAYGSLTSAGLDTRFSFSNNTWYRMILSGGPATTIRASIYADDGTTELIGVDLGHTLADLGGSFRIGLSQSVGLPGGAFPTNSAVDYLRLTASGVVPEPGSFVPLAIGGVAVGLRLRARRPKKAFGPR</sequence>
<dbReference type="OrthoDB" id="9553567at2"/>
<keyword evidence="1" id="KW-0732">Signal</keyword>
<evidence type="ECO:0000313" key="3">
    <source>
        <dbReference type="Proteomes" id="UP000324233"/>
    </source>
</evidence>
<name>A0A5B9WFP8_9BACT</name>
<dbReference type="EMBL" id="CP042997">
    <property type="protein sequence ID" value="QEH39099.1"/>
    <property type="molecule type" value="Genomic_DNA"/>
</dbReference>
<evidence type="ECO:0000313" key="2">
    <source>
        <dbReference type="EMBL" id="QEH39099.1"/>
    </source>
</evidence>
<feature type="signal peptide" evidence="1">
    <location>
        <begin position="1"/>
        <end position="28"/>
    </location>
</feature>